<comment type="subcellular location">
    <subcellularLocation>
        <location evidence="1">Cell membrane</location>
        <topology evidence="1">Multi-pass membrane protein</topology>
    </subcellularLocation>
</comment>
<dbReference type="Proteomes" id="UP000018901">
    <property type="component" value="Chromosome"/>
</dbReference>
<proteinExistence type="inferred from homology"/>
<feature type="region of interest" description="Disordered" evidence="8">
    <location>
        <begin position="359"/>
        <end position="381"/>
    </location>
</feature>
<evidence type="ECO:0000256" key="7">
    <source>
        <dbReference type="ARBA" id="ARBA00023136"/>
    </source>
</evidence>
<dbReference type="PATRIC" id="fig|880074.11.peg.2094"/>
<dbReference type="EMBL" id="CP007034">
    <property type="protein sequence ID" value="AHF13034.1"/>
    <property type="molecule type" value="Genomic_DNA"/>
</dbReference>
<feature type="transmembrane region" description="Helical" evidence="9">
    <location>
        <begin position="256"/>
        <end position="275"/>
    </location>
</feature>
<keyword evidence="5 9" id="KW-0812">Transmembrane</keyword>
<dbReference type="KEGG" id="bvs:BARVI_10090"/>
<reference evidence="10 11" key="1">
    <citation type="submission" date="2013-12" db="EMBL/GenBank/DDBJ databases">
        <authorList>
            <consortium name="DOE Joint Genome Institute"/>
            <person name="Eisen J."/>
            <person name="Huntemann M."/>
            <person name="Han J."/>
            <person name="Chen A."/>
            <person name="Kyrpides N."/>
            <person name="Mavromatis K."/>
            <person name="Markowitz V."/>
            <person name="Palaniappan K."/>
            <person name="Ivanova N."/>
            <person name="Schaumberg A."/>
            <person name="Pati A."/>
            <person name="Liolios K."/>
            <person name="Nordberg H.P."/>
            <person name="Cantor M.N."/>
            <person name="Hua S.X."/>
            <person name="Woyke T."/>
        </authorList>
    </citation>
    <scope>NUCLEOTIDE SEQUENCE [LARGE SCALE GENOMIC DNA]</scope>
    <source>
        <strain evidence="11">DSM 18177</strain>
    </source>
</reference>
<dbReference type="GeneID" id="90529739"/>
<feature type="transmembrane region" description="Helical" evidence="9">
    <location>
        <begin position="222"/>
        <end position="250"/>
    </location>
</feature>
<name>W0EV00_9BACT</name>
<dbReference type="RefSeq" id="WP_025279079.1">
    <property type="nucleotide sequence ID" value="NZ_CP007034.1"/>
</dbReference>
<evidence type="ECO:0000256" key="9">
    <source>
        <dbReference type="SAM" id="Phobius"/>
    </source>
</evidence>
<feature type="transmembrane region" description="Helical" evidence="9">
    <location>
        <begin position="163"/>
        <end position="183"/>
    </location>
</feature>
<protein>
    <submittedName>
        <fullName evidence="10">Permease</fullName>
    </submittedName>
</protein>
<accession>W0EV00</accession>
<evidence type="ECO:0000313" key="11">
    <source>
        <dbReference type="Proteomes" id="UP000018901"/>
    </source>
</evidence>
<evidence type="ECO:0000313" key="10">
    <source>
        <dbReference type="EMBL" id="AHF13034.1"/>
    </source>
</evidence>
<dbReference type="PANTHER" id="PTHR21716:SF53">
    <property type="entry name" value="PERMEASE PERM-RELATED"/>
    <property type="match status" value="1"/>
</dbReference>
<dbReference type="InterPro" id="IPR002549">
    <property type="entry name" value="AI-2E-like"/>
</dbReference>
<dbReference type="eggNOG" id="COG0628">
    <property type="taxonomic scope" value="Bacteria"/>
</dbReference>
<feature type="transmembrane region" description="Helical" evidence="9">
    <location>
        <begin position="67"/>
        <end position="92"/>
    </location>
</feature>
<keyword evidence="7 9" id="KW-0472">Membrane</keyword>
<feature type="transmembrane region" description="Helical" evidence="9">
    <location>
        <begin position="319"/>
        <end position="342"/>
    </location>
</feature>
<dbReference type="OrthoDB" id="1010875at2"/>
<dbReference type="PANTHER" id="PTHR21716">
    <property type="entry name" value="TRANSMEMBRANE PROTEIN"/>
    <property type="match status" value="1"/>
</dbReference>
<dbReference type="Pfam" id="PF01594">
    <property type="entry name" value="AI-2E_transport"/>
    <property type="match status" value="1"/>
</dbReference>
<comment type="similarity">
    <text evidence="2">Belongs to the autoinducer-2 exporter (AI-2E) (TC 2.A.86) family.</text>
</comment>
<evidence type="ECO:0000256" key="8">
    <source>
        <dbReference type="SAM" id="MobiDB-lite"/>
    </source>
</evidence>
<dbReference type="AlphaFoldDB" id="W0EV00"/>
<keyword evidence="11" id="KW-1185">Reference proteome</keyword>
<gene>
    <name evidence="10" type="ORF">BARVI_10090</name>
</gene>
<feature type="transmembrane region" description="Helical" evidence="9">
    <location>
        <begin position="282"/>
        <end position="299"/>
    </location>
</feature>
<keyword evidence="3" id="KW-0813">Transport</keyword>
<evidence type="ECO:0000256" key="5">
    <source>
        <dbReference type="ARBA" id="ARBA00022692"/>
    </source>
</evidence>
<sequence length="381" mass="42621">MTERQPYTFDRVIRILFGAVFVVGLFYLIYILRGALLPFLVAWIVAYMLNPLVVYNKRVFKLKGRVIAIALTFLEVLVTLALLAVLVLPSIIDEIGVMRRLLSDYVYHSSNIPFVPQAVHDFIRQNVDFTQLSTLLSREQWLSVIEESFSGAWGFITGSVGEIINIVSWLIVLLYIVFILLDYDKILVGFQRMIPQRYRPTVVSIVSDVEVSMNRYFRGQALVAGLVGILFCIGFLIVGLPLAIVLGLFIGVLNMVPYLQLVGLIPTVLLCLVSASETGTNFWLLFGACILVFIVVQLIEDIFIVPRVMGKVTGLNPAIILLSLSIWGTLLGFVGMIIALPLTTLCLSYYERYVIGDEAKNTPSTPPEPEVSSEEMTKEKE</sequence>
<evidence type="ECO:0000256" key="3">
    <source>
        <dbReference type="ARBA" id="ARBA00022448"/>
    </source>
</evidence>
<evidence type="ECO:0000256" key="6">
    <source>
        <dbReference type="ARBA" id="ARBA00022989"/>
    </source>
</evidence>
<evidence type="ECO:0000256" key="2">
    <source>
        <dbReference type="ARBA" id="ARBA00009773"/>
    </source>
</evidence>
<dbReference type="STRING" id="880074.BARVI_10090"/>
<feature type="transmembrane region" description="Helical" evidence="9">
    <location>
        <begin position="12"/>
        <end position="30"/>
    </location>
</feature>
<evidence type="ECO:0000256" key="1">
    <source>
        <dbReference type="ARBA" id="ARBA00004651"/>
    </source>
</evidence>
<keyword evidence="6 9" id="KW-1133">Transmembrane helix</keyword>
<keyword evidence="4" id="KW-1003">Cell membrane</keyword>
<feature type="transmembrane region" description="Helical" evidence="9">
    <location>
        <begin position="36"/>
        <end position="55"/>
    </location>
</feature>
<dbReference type="HOGENOM" id="CLU_031275_8_0_10"/>
<dbReference type="GO" id="GO:0055085">
    <property type="term" value="P:transmembrane transport"/>
    <property type="evidence" value="ECO:0007669"/>
    <property type="project" value="TreeGrafter"/>
</dbReference>
<dbReference type="GO" id="GO:0005886">
    <property type="term" value="C:plasma membrane"/>
    <property type="evidence" value="ECO:0007669"/>
    <property type="project" value="UniProtKB-SubCell"/>
</dbReference>
<evidence type="ECO:0000256" key="4">
    <source>
        <dbReference type="ARBA" id="ARBA00022475"/>
    </source>
</evidence>
<organism evidence="10 11">
    <name type="scientific">Barnesiella viscericola DSM 18177</name>
    <dbReference type="NCBI Taxonomy" id="880074"/>
    <lineage>
        <taxon>Bacteria</taxon>
        <taxon>Pseudomonadati</taxon>
        <taxon>Bacteroidota</taxon>
        <taxon>Bacteroidia</taxon>
        <taxon>Bacteroidales</taxon>
        <taxon>Barnesiellaceae</taxon>
        <taxon>Barnesiella</taxon>
    </lineage>
</organism>